<feature type="transmembrane region" description="Helical" evidence="1">
    <location>
        <begin position="91"/>
        <end position="108"/>
    </location>
</feature>
<dbReference type="PATRIC" id="fig|1217721.7.peg.2709"/>
<feature type="transmembrane region" description="Helical" evidence="1">
    <location>
        <begin position="49"/>
        <end position="71"/>
    </location>
</feature>
<reference evidence="2 3" key="1">
    <citation type="submission" date="2014-07" db="EMBL/GenBank/DDBJ databases">
        <title>Complete Genome Sequence of Dyella japonica Strain A8 Isolated from Malaysian Tropical Soil.</title>
        <authorList>
            <person name="Hui R.K.H."/>
            <person name="Chen J.-W."/>
            <person name="Chan K.-G."/>
            <person name="Leung F.C.C."/>
        </authorList>
    </citation>
    <scope>NUCLEOTIDE SEQUENCE [LARGE SCALE GENOMIC DNA]</scope>
    <source>
        <strain evidence="2 3">A8</strain>
    </source>
</reference>
<keyword evidence="3" id="KW-1185">Reference proteome</keyword>
<keyword evidence="1" id="KW-1133">Transmembrane helix</keyword>
<dbReference type="STRING" id="1217721.HY57_13140"/>
<evidence type="ECO:0000313" key="2">
    <source>
        <dbReference type="EMBL" id="AIF48137.1"/>
    </source>
</evidence>
<protein>
    <submittedName>
        <fullName evidence="2">Uncharacterized protein</fullName>
    </submittedName>
</protein>
<name>A0A075K368_9GAMM</name>
<dbReference type="OrthoDB" id="7067425at2"/>
<organism evidence="2 3">
    <name type="scientific">Dyella japonica A8</name>
    <dbReference type="NCBI Taxonomy" id="1217721"/>
    <lineage>
        <taxon>Bacteria</taxon>
        <taxon>Pseudomonadati</taxon>
        <taxon>Pseudomonadota</taxon>
        <taxon>Gammaproteobacteria</taxon>
        <taxon>Lysobacterales</taxon>
        <taxon>Rhodanobacteraceae</taxon>
        <taxon>Dyella</taxon>
    </lineage>
</organism>
<dbReference type="EMBL" id="CP008884">
    <property type="protein sequence ID" value="AIF48137.1"/>
    <property type="molecule type" value="Genomic_DNA"/>
</dbReference>
<proteinExistence type="predicted"/>
<sequence>MPITEGDGISVVKSAVDPIGSPPIVDEVDKVTPIGDPYEESHNRTREIIALWLVGLLCSIVALAFVGLFFVERAIDQKQAFENLKAVLDVLVGPIVTLLSSAIGFYFGSRTAQLNRK</sequence>
<dbReference type="RefSeq" id="WP_019467151.1">
    <property type="nucleotide sequence ID" value="NZ_ALOY01000182.1"/>
</dbReference>
<keyword evidence="1" id="KW-0812">Transmembrane</keyword>
<evidence type="ECO:0000313" key="3">
    <source>
        <dbReference type="Proteomes" id="UP000027987"/>
    </source>
</evidence>
<gene>
    <name evidence="2" type="ORF">HY57_13140</name>
</gene>
<evidence type="ECO:0000256" key="1">
    <source>
        <dbReference type="SAM" id="Phobius"/>
    </source>
</evidence>
<dbReference type="KEGG" id="dja:HY57_13140"/>
<dbReference type="Proteomes" id="UP000027987">
    <property type="component" value="Chromosome"/>
</dbReference>
<dbReference type="AlphaFoldDB" id="A0A075K368"/>
<dbReference type="HOGENOM" id="CLU_2081069_0_0_6"/>
<keyword evidence="1" id="KW-0472">Membrane</keyword>
<accession>A0A075K368</accession>